<evidence type="ECO:0000256" key="1">
    <source>
        <dbReference type="ARBA" id="ARBA00022729"/>
    </source>
</evidence>
<dbReference type="InterPro" id="IPR011055">
    <property type="entry name" value="Dup_hybrid_motif"/>
</dbReference>
<protein>
    <submittedName>
        <fullName evidence="4">M23 family metallopeptidase</fullName>
    </submittedName>
</protein>
<dbReference type="CDD" id="cd12797">
    <property type="entry name" value="M23_peptidase"/>
    <property type="match status" value="1"/>
</dbReference>
<dbReference type="GO" id="GO:0004222">
    <property type="term" value="F:metalloendopeptidase activity"/>
    <property type="evidence" value="ECO:0007669"/>
    <property type="project" value="TreeGrafter"/>
</dbReference>
<comment type="caution">
    <text evidence="4">The sequence shown here is derived from an EMBL/GenBank/DDBJ whole genome shotgun (WGS) entry which is preliminary data.</text>
</comment>
<name>A0A3N4N2B1_9NEIS</name>
<dbReference type="Pfam" id="PF01551">
    <property type="entry name" value="Peptidase_M23"/>
    <property type="match status" value="1"/>
</dbReference>
<sequence length="180" mass="19085">MPHLPPKAVAPTDGYRGNGAKSYGNSKETLGALLPGAHVITSPFGRRIHPILKTAKDHKGEDYRGSVGTPLLAPFSGRVVESRYQANTVVRNGRKVTVGWGHTVVIQAPNGVRYRASHMNTASPLRFGDPVAKGQQIGQLGSSGGVSGPHLDAMLYSPSGKVLPVSAYRGKTLNEIAKIR</sequence>
<reference evidence="4 5" key="1">
    <citation type="submission" date="2018-11" db="EMBL/GenBank/DDBJ databases">
        <title>Neisseria weixii sp. nov. isolated from the rectal contents of plateau pika (Ochotona cruzoniae).</title>
        <authorList>
            <person name="Zhang G."/>
        </authorList>
    </citation>
    <scope>NUCLEOTIDE SEQUENCE [LARGE SCALE GENOMIC DNA]</scope>
    <source>
        <strain evidence="4 5">10009</strain>
    </source>
</reference>
<evidence type="ECO:0000259" key="3">
    <source>
        <dbReference type="Pfam" id="PF01551"/>
    </source>
</evidence>
<evidence type="ECO:0000313" key="4">
    <source>
        <dbReference type="EMBL" id="RPD86140.1"/>
    </source>
</evidence>
<evidence type="ECO:0000313" key="5">
    <source>
        <dbReference type="Proteomes" id="UP000272412"/>
    </source>
</evidence>
<dbReference type="OrthoDB" id="9815245at2"/>
<dbReference type="InterPro" id="IPR050570">
    <property type="entry name" value="Cell_wall_metabolism_enzyme"/>
</dbReference>
<dbReference type="PANTHER" id="PTHR21666">
    <property type="entry name" value="PEPTIDASE-RELATED"/>
    <property type="match status" value="1"/>
</dbReference>
<dbReference type="AlphaFoldDB" id="A0A3N4N2B1"/>
<keyword evidence="5" id="KW-1185">Reference proteome</keyword>
<accession>A0A3N4N2B1</accession>
<feature type="domain" description="M23ase beta-sheet core" evidence="3">
    <location>
        <begin position="57"/>
        <end position="156"/>
    </location>
</feature>
<keyword evidence="1" id="KW-0732">Signal</keyword>
<dbReference type="InterPro" id="IPR016047">
    <property type="entry name" value="M23ase_b-sheet_dom"/>
</dbReference>
<dbReference type="Proteomes" id="UP000272412">
    <property type="component" value="Unassembled WGS sequence"/>
</dbReference>
<dbReference type="SUPFAM" id="SSF51261">
    <property type="entry name" value="Duplicated hybrid motif"/>
    <property type="match status" value="1"/>
</dbReference>
<proteinExistence type="predicted"/>
<organism evidence="4 5">
    <name type="scientific">Neisseria weixii</name>
    <dbReference type="NCBI Taxonomy" id="1853276"/>
    <lineage>
        <taxon>Bacteria</taxon>
        <taxon>Pseudomonadati</taxon>
        <taxon>Pseudomonadota</taxon>
        <taxon>Betaproteobacteria</taxon>
        <taxon>Neisseriales</taxon>
        <taxon>Neisseriaceae</taxon>
        <taxon>Neisseria</taxon>
    </lineage>
</organism>
<dbReference type="Gene3D" id="2.70.70.10">
    <property type="entry name" value="Glucose Permease (Domain IIA)"/>
    <property type="match status" value="1"/>
</dbReference>
<evidence type="ECO:0000256" key="2">
    <source>
        <dbReference type="SAM" id="MobiDB-lite"/>
    </source>
</evidence>
<gene>
    <name evidence="4" type="ORF">EGK74_08600</name>
</gene>
<dbReference type="PANTHER" id="PTHR21666:SF289">
    <property type="entry name" value="L-ALA--D-GLU ENDOPEPTIDASE"/>
    <property type="match status" value="1"/>
</dbReference>
<feature type="region of interest" description="Disordered" evidence="2">
    <location>
        <begin position="1"/>
        <end position="22"/>
    </location>
</feature>
<dbReference type="EMBL" id="RPFL01000021">
    <property type="protein sequence ID" value="RPD86140.1"/>
    <property type="molecule type" value="Genomic_DNA"/>
</dbReference>